<evidence type="ECO:0000313" key="2">
    <source>
        <dbReference type="EMBL" id="RVW72665.1"/>
    </source>
</evidence>
<sequence length="308" mass="35044">MVFWGRHVAVEWRRIKGLFLRLLFFQRGRRNCANSLKVKTEQVVRVLRVFLIVAHQCGFSFFSSNQRKRAQLYGVLWIDGSGKPRDDDGAFCLGSIGNPNRDVVVSQLSSLNQLFESFKSFKTKPSMLTISQGDAEFPPMGGFQIEGLSPAKWPKSVSWNTRGLGSRKKRRVVKDFLRLENLDVVMFQETKRGPLWLSAVYGQTIPYLEGFLGGAIRHFWPFFSFMVCGGDFNVIRRSSEKLGGSSFTSSMRDFDGFIRDCELLDPPYGMPLSLGQTCKSYRCARDWIGFFIQMSGSYYSSKPSRSSS</sequence>
<gene>
    <name evidence="2" type="ORF">CK203_056566</name>
</gene>
<protein>
    <recommendedName>
        <fullName evidence="1">Endonuclease/exonuclease/phosphatase domain-containing protein</fullName>
    </recommendedName>
</protein>
<organism evidence="2 3">
    <name type="scientific">Vitis vinifera</name>
    <name type="common">Grape</name>
    <dbReference type="NCBI Taxonomy" id="29760"/>
    <lineage>
        <taxon>Eukaryota</taxon>
        <taxon>Viridiplantae</taxon>
        <taxon>Streptophyta</taxon>
        <taxon>Embryophyta</taxon>
        <taxon>Tracheophyta</taxon>
        <taxon>Spermatophyta</taxon>
        <taxon>Magnoliopsida</taxon>
        <taxon>eudicotyledons</taxon>
        <taxon>Gunneridae</taxon>
        <taxon>Pentapetalae</taxon>
        <taxon>rosids</taxon>
        <taxon>Vitales</taxon>
        <taxon>Vitaceae</taxon>
        <taxon>Viteae</taxon>
        <taxon>Vitis</taxon>
    </lineage>
</organism>
<feature type="domain" description="Endonuclease/exonuclease/phosphatase" evidence="1">
    <location>
        <begin position="157"/>
        <end position="249"/>
    </location>
</feature>
<dbReference type="AlphaFoldDB" id="A0A438GKD7"/>
<comment type="caution">
    <text evidence="2">The sequence shown here is derived from an EMBL/GenBank/DDBJ whole genome shotgun (WGS) entry which is preliminary data.</text>
</comment>
<dbReference type="EMBL" id="QGNW01000409">
    <property type="protein sequence ID" value="RVW72665.1"/>
    <property type="molecule type" value="Genomic_DNA"/>
</dbReference>
<dbReference type="GO" id="GO:0003824">
    <property type="term" value="F:catalytic activity"/>
    <property type="evidence" value="ECO:0007669"/>
    <property type="project" value="InterPro"/>
</dbReference>
<accession>A0A438GKD7</accession>
<dbReference type="Gene3D" id="3.60.10.10">
    <property type="entry name" value="Endonuclease/exonuclease/phosphatase"/>
    <property type="match status" value="1"/>
</dbReference>
<dbReference type="Proteomes" id="UP000288805">
    <property type="component" value="Unassembled WGS sequence"/>
</dbReference>
<reference evidence="2 3" key="1">
    <citation type="journal article" date="2018" name="PLoS Genet.">
        <title>Population sequencing reveals clonal diversity and ancestral inbreeding in the grapevine cultivar Chardonnay.</title>
        <authorList>
            <person name="Roach M.J."/>
            <person name="Johnson D.L."/>
            <person name="Bohlmann J."/>
            <person name="van Vuuren H.J."/>
            <person name="Jones S.J."/>
            <person name="Pretorius I.S."/>
            <person name="Schmidt S.A."/>
            <person name="Borneman A.R."/>
        </authorList>
    </citation>
    <scope>NUCLEOTIDE SEQUENCE [LARGE SCALE GENOMIC DNA]</scope>
    <source>
        <strain evidence="3">cv. Chardonnay</strain>
        <tissue evidence="2">Leaf</tissue>
    </source>
</reference>
<dbReference type="Pfam" id="PF03372">
    <property type="entry name" value="Exo_endo_phos"/>
    <property type="match status" value="1"/>
</dbReference>
<evidence type="ECO:0000259" key="1">
    <source>
        <dbReference type="Pfam" id="PF03372"/>
    </source>
</evidence>
<proteinExistence type="predicted"/>
<dbReference type="SUPFAM" id="SSF56219">
    <property type="entry name" value="DNase I-like"/>
    <property type="match status" value="1"/>
</dbReference>
<dbReference type="InterPro" id="IPR005135">
    <property type="entry name" value="Endo/exonuclease/phosphatase"/>
</dbReference>
<name>A0A438GKD7_VITVI</name>
<evidence type="ECO:0000313" key="3">
    <source>
        <dbReference type="Proteomes" id="UP000288805"/>
    </source>
</evidence>
<dbReference type="InterPro" id="IPR036691">
    <property type="entry name" value="Endo/exonu/phosph_ase_sf"/>
</dbReference>